<evidence type="ECO:0000313" key="2">
    <source>
        <dbReference type="Proteomes" id="UP000565262"/>
    </source>
</evidence>
<gene>
    <name evidence="1" type="ORF">H4O21_05495</name>
</gene>
<dbReference type="Proteomes" id="UP000565262">
    <property type="component" value="Unassembled WGS sequence"/>
</dbReference>
<evidence type="ECO:0000313" key="1">
    <source>
        <dbReference type="EMBL" id="MBB1486055.1"/>
    </source>
</evidence>
<protein>
    <submittedName>
        <fullName evidence="1">Uncharacterized protein</fullName>
    </submittedName>
</protein>
<name>A0A839ILF9_9GAMM</name>
<comment type="caution">
    <text evidence="1">The sequence shown here is derived from an EMBL/GenBank/DDBJ whole genome shotgun (WGS) entry which is preliminary data.</text>
</comment>
<organism evidence="1 2">
    <name type="scientific">Oceanospirillum sediminis</name>
    <dbReference type="NCBI Taxonomy" id="2760088"/>
    <lineage>
        <taxon>Bacteria</taxon>
        <taxon>Pseudomonadati</taxon>
        <taxon>Pseudomonadota</taxon>
        <taxon>Gammaproteobacteria</taxon>
        <taxon>Oceanospirillales</taxon>
        <taxon>Oceanospirillaceae</taxon>
        <taxon>Oceanospirillum</taxon>
    </lineage>
</organism>
<keyword evidence="2" id="KW-1185">Reference proteome</keyword>
<dbReference type="AlphaFoldDB" id="A0A839ILF9"/>
<sequence>MNTSPAQSGTVNNVIDLFSRQVRTDPDEKKFIRIAPELDGLAMVYSHPSDPSTLFSLRLIGWGMQKNGRITGIVPWLQEVISAEDACDPKGGQWQGYYDYESETVFSEPPEHKIAELEKSIEVYEFIPDEERYVMQAVPDITGTHIVSLMEEERSFQLAEVHSWSLYSDGSIEAMLVDEDKVTNTPVLPGDDCLYPVSDVKQISYYFQYQIANQIKRREPEAMQALLRMMHKTGIA</sequence>
<reference evidence="1 2" key="1">
    <citation type="submission" date="2020-08" db="EMBL/GenBank/DDBJ databases">
        <title>Oceanospirillum sp. nov. isolated from marine sediment.</title>
        <authorList>
            <person name="Ji X."/>
        </authorList>
    </citation>
    <scope>NUCLEOTIDE SEQUENCE [LARGE SCALE GENOMIC DNA]</scope>
    <source>
        <strain evidence="1 2">D5</strain>
    </source>
</reference>
<dbReference type="EMBL" id="JACJFM010000005">
    <property type="protein sequence ID" value="MBB1486055.1"/>
    <property type="molecule type" value="Genomic_DNA"/>
</dbReference>
<dbReference type="RefSeq" id="WP_182807839.1">
    <property type="nucleotide sequence ID" value="NZ_JACJFM010000005.1"/>
</dbReference>
<proteinExistence type="predicted"/>
<accession>A0A839ILF9</accession>